<organism evidence="1 2">
    <name type="scientific">Acanthamoeba polyphaga mimivirus Kroon</name>
    <dbReference type="NCBI Taxonomy" id="3069720"/>
    <lineage>
        <taxon>Viruses</taxon>
        <taxon>Varidnaviria</taxon>
        <taxon>Bamfordvirae</taxon>
        <taxon>Nucleocytoviricota</taxon>
        <taxon>Megaviricetes</taxon>
        <taxon>Imitervirales</taxon>
        <taxon>Mimiviridae</taxon>
        <taxon>Megamimivirinae</taxon>
        <taxon>Mimivirus</taxon>
        <taxon>Mimivirus lagoaense</taxon>
    </lineage>
</organism>
<protein>
    <submittedName>
        <fullName evidence="1">Uncharacterized protein</fullName>
    </submittedName>
</protein>
<sequence>MSVNFVYNFKTKNYNDFICNLARLCKIYHYEYDIVHTENKNETNNIHIKFFETKQSSIINDQLGYLLQDLSAFDVS</sequence>
<dbReference type="Proteomes" id="UP000240461">
    <property type="component" value="Segment"/>
</dbReference>
<reference evidence="1 2" key="1">
    <citation type="submission" date="2014-10" db="EMBL/GenBank/DDBJ databases">
        <title>Pan-genome analysis of Brazilian lineage A amoebal mimiviruses.</title>
        <authorList>
            <person name="Assis F.L."/>
            <person name="Abrahao J.S."/>
            <person name="Kroon E.G."/>
            <person name="Dornas F.P."/>
            <person name="Andrade K.R."/>
            <person name="Borato P.V.M."/>
            <person name="Pilotto M.R."/>
            <person name="Benamar S."/>
            <person name="LaScola B."/>
            <person name="Colson P."/>
        </authorList>
    </citation>
    <scope>NUCLEOTIDE SEQUENCE [LARGE SCALE GENOMIC DNA]</scope>
    <source>
        <strain evidence="1 2">Kroon</strain>
    </source>
</reference>
<dbReference type="EMBL" id="KM982402">
    <property type="protein sequence ID" value="AKI80596.1"/>
    <property type="molecule type" value="Genomic_DNA"/>
</dbReference>
<keyword evidence="2" id="KW-1185">Reference proteome</keyword>
<accession>A0A0G2YC28</accession>
<proteinExistence type="predicted"/>
<dbReference type="KEGG" id="vg:80514394"/>
<evidence type="ECO:0000313" key="1">
    <source>
        <dbReference type="EMBL" id="AKI80596.1"/>
    </source>
</evidence>
<name>A0A0G2YC28_9VIRU</name>
<evidence type="ECO:0000313" key="2">
    <source>
        <dbReference type="Proteomes" id="UP000240461"/>
    </source>
</evidence>